<accession>A0AAU0UMN2</accession>
<organism evidence="10 11">
    <name type="scientific">Metallumcola ferriviriculae</name>
    <dbReference type="NCBI Taxonomy" id="3039180"/>
    <lineage>
        <taxon>Bacteria</taxon>
        <taxon>Bacillati</taxon>
        <taxon>Bacillota</taxon>
        <taxon>Clostridia</taxon>
        <taxon>Neomoorellales</taxon>
        <taxon>Desulfitibacteraceae</taxon>
        <taxon>Metallumcola</taxon>
    </lineage>
</organism>
<keyword evidence="4 6" id="KW-0274">FAD</keyword>
<reference evidence="10 11" key="1">
    <citation type="submission" date="2023-04" db="EMBL/GenBank/DDBJ databases">
        <authorList>
            <person name="Hsu D."/>
        </authorList>
    </citation>
    <scope>NUCLEOTIDE SEQUENCE [LARGE SCALE GENOMIC DNA]</scope>
    <source>
        <strain evidence="10 11">MK1</strain>
    </source>
</reference>
<keyword evidence="3 6" id="KW-0285">Flavoprotein</keyword>
<protein>
    <submittedName>
        <fullName evidence="10">Acyl-CoA dehydrogenase family protein</fullName>
    </submittedName>
</protein>
<name>A0AAU0UMN2_9FIRM</name>
<evidence type="ECO:0000256" key="6">
    <source>
        <dbReference type="RuleBase" id="RU362125"/>
    </source>
</evidence>
<dbReference type="PANTHER" id="PTHR43884:SF12">
    <property type="entry name" value="ISOVALERYL-COA DEHYDROGENASE, MITOCHONDRIAL-RELATED"/>
    <property type="match status" value="1"/>
</dbReference>
<dbReference type="InterPro" id="IPR006091">
    <property type="entry name" value="Acyl-CoA_Oxase/DH_mid-dom"/>
</dbReference>
<dbReference type="Gene3D" id="2.40.110.10">
    <property type="entry name" value="Butyryl-CoA Dehydrogenase, subunit A, domain 2"/>
    <property type="match status" value="1"/>
</dbReference>
<comment type="similarity">
    <text evidence="2 6">Belongs to the acyl-CoA dehydrogenase family.</text>
</comment>
<dbReference type="GO" id="GO:0050660">
    <property type="term" value="F:flavin adenine dinucleotide binding"/>
    <property type="evidence" value="ECO:0007669"/>
    <property type="project" value="InterPro"/>
</dbReference>
<evidence type="ECO:0000256" key="1">
    <source>
        <dbReference type="ARBA" id="ARBA00001974"/>
    </source>
</evidence>
<dbReference type="Proteomes" id="UP001329915">
    <property type="component" value="Chromosome"/>
</dbReference>
<dbReference type="FunFam" id="1.20.140.10:FF:000004">
    <property type="entry name" value="Acyl-CoA dehydrogenase FadE25"/>
    <property type="match status" value="1"/>
</dbReference>
<dbReference type="PIRSF" id="PIRSF016578">
    <property type="entry name" value="HsaA"/>
    <property type="match status" value="1"/>
</dbReference>
<dbReference type="Pfam" id="PF02771">
    <property type="entry name" value="Acyl-CoA_dh_N"/>
    <property type="match status" value="1"/>
</dbReference>
<evidence type="ECO:0000259" key="7">
    <source>
        <dbReference type="Pfam" id="PF00441"/>
    </source>
</evidence>
<dbReference type="InterPro" id="IPR006089">
    <property type="entry name" value="Acyl-CoA_DH_CS"/>
</dbReference>
<dbReference type="KEGG" id="dbc:MFMK1_001694"/>
<dbReference type="Gene3D" id="1.20.140.10">
    <property type="entry name" value="Butyryl-CoA Dehydrogenase, subunit A, domain 3"/>
    <property type="match status" value="1"/>
</dbReference>
<evidence type="ECO:0000256" key="2">
    <source>
        <dbReference type="ARBA" id="ARBA00009347"/>
    </source>
</evidence>
<dbReference type="Pfam" id="PF02770">
    <property type="entry name" value="Acyl-CoA_dh_M"/>
    <property type="match status" value="1"/>
</dbReference>
<evidence type="ECO:0000259" key="8">
    <source>
        <dbReference type="Pfam" id="PF02770"/>
    </source>
</evidence>
<dbReference type="InterPro" id="IPR036250">
    <property type="entry name" value="AcylCo_DH-like_C"/>
</dbReference>
<gene>
    <name evidence="10" type="ORF">MFMK1_001694</name>
</gene>
<dbReference type="GO" id="GO:0003995">
    <property type="term" value="F:acyl-CoA dehydrogenase activity"/>
    <property type="evidence" value="ECO:0007669"/>
    <property type="project" value="InterPro"/>
</dbReference>
<dbReference type="Pfam" id="PF00441">
    <property type="entry name" value="Acyl-CoA_dh_1"/>
    <property type="match status" value="1"/>
</dbReference>
<dbReference type="InterPro" id="IPR013786">
    <property type="entry name" value="AcylCoA_DH/ox_N"/>
</dbReference>
<evidence type="ECO:0000313" key="11">
    <source>
        <dbReference type="Proteomes" id="UP001329915"/>
    </source>
</evidence>
<dbReference type="SUPFAM" id="SSF56645">
    <property type="entry name" value="Acyl-CoA dehydrogenase NM domain-like"/>
    <property type="match status" value="1"/>
</dbReference>
<dbReference type="InterPro" id="IPR046373">
    <property type="entry name" value="Acyl-CoA_Oxase/DH_mid-dom_sf"/>
</dbReference>
<dbReference type="EMBL" id="CP121694">
    <property type="protein sequence ID" value="WRO21873.1"/>
    <property type="molecule type" value="Genomic_DNA"/>
</dbReference>
<feature type="domain" description="Acyl-CoA dehydrogenase/oxidase C-terminal" evidence="7">
    <location>
        <begin position="228"/>
        <end position="385"/>
    </location>
</feature>
<evidence type="ECO:0000256" key="5">
    <source>
        <dbReference type="ARBA" id="ARBA00023002"/>
    </source>
</evidence>
<keyword evidence="11" id="KW-1185">Reference proteome</keyword>
<comment type="cofactor">
    <cofactor evidence="1 6">
        <name>FAD</name>
        <dbReference type="ChEBI" id="CHEBI:57692"/>
    </cofactor>
</comment>
<dbReference type="PROSITE" id="PS00072">
    <property type="entry name" value="ACYL_COA_DH_1"/>
    <property type="match status" value="1"/>
</dbReference>
<dbReference type="InterPro" id="IPR037069">
    <property type="entry name" value="AcylCoA_DH/ox_N_sf"/>
</dbReference>
<proteinExistence type="inferred from homology"/>
<dbReference type="FunFam" id="2.40.110.10:FF:000001">
    <property type="entry name" value="Acyl-CoA dehydrogenase, mitochondrial"/>
    <property type="match status" value="1"/>
</dbReference>
<dbReference type="RefSeq" id="WP_366924700.1">
    <property type="nucleotide sequence ID" value="NZ_CP121694.1"/>
</dbReference>
<dbReference type="PROSITE" id="PS00073">
    <property type="entry name" value="ACYL_COA_DH_2"/>
    <property type="match status" value="1"/>
</dbReference>
<dbReference type="FunFam" id="1.10.540.10:FF:000026">
    <property type="entry name" value="Acyl-CoA dehydrogenase medium chain"/>
    <property type="match status" value="1"/>
</dbReference>
<dbReference type="AlphaFoldDB" id="A0AAU0UMN2"/>
<dbReference type="PANTHER" id="PTHR43884">
    <property type="entry name" value="ACYL-COA DEHYDROGENASE"/>
    <property type="match status" value="1"/>
</dbReference>
<keyword evidence="5 6" id="KW-0560">Oxidoreductase</keyword>
<evidence type="ECO:0000256" key="4">
    <source>
        <dbReference type="ARBA" id="ARBA00022827"/>
    </source>
</evidence>
<feature type="domain" description="Acyl-CoA dehydrogenase/oxidase N-terminal" evidence="9">
    <location>
        <begin position="7"/>
        <end position="117"/>
    </location>
</feature>
<dbReference type="InterPro" id="IPR009075">
    <property type="entry name" value="AcylCo_DH/oxidase_C"/>
</dbReference>
<sequence>MGYSLNDQQLMLSKSVRRLAEKHVSPRAEQLDRSDEYPWDLWREFAANDLVGVSIPEIHGGKGQGVLELCLVVEELSRVSAATGLMVSCQELALTPLLLAGSAEQKKNFLVAGARGEVLASFALTEPDAGSDVSATGTRAVRRGEEYIINGSKCFITNGGLAEYYIVFAATDKEQGIRGLSAFVVEKDRPGLSIGKVEDKMGVRGTRTTELIFEDCKVPRANLIGSEGDGFKLAMLSLDRVRPAIGAQALGIARGALEYALNYCKQRRQFSRPIVTLQGLQFMLSEMFTKVEASRHLVYSAASLVDEEFPGLNGANKEISRLSAMAKMYASDTAMAVTTDAVQLLGGYGYMREFPVERMMRDAKIIQIYGGTNQIQRVVISRSLLG</sequence>
<feature type="domain" description="Acyl-CoA oxidase/dehydrogenase middle" evidence="8">
    <location>
        <begin position="121"/>
        <end position="216"/>
    </location>
</feature>
<evidence type="ECO:0000313" key="10">
    <source>
        <dbReference type="EMBL" id="WRO21873.1"/>
    </source>
</evidence>
<dbReference type="SUPFAM" id="SSF47203">
    <property type="entry name" value="Acyl-CoA dehydrogenase C-terminal domain-like"/>
    <property type="match status" value="1"/>
</dbReference>
<dbReference type="Gene3D" id="1.10.540.10">
    <property type="entry name" value="Acyl-CoA dehydrogenase/oxidase, N-terminal domain"/>
    <property type="match status" value="1"/>
</dbReference>
<evidence type="ECO:0000256" key="3">
    <source>
        <dbReference type="ARBA" id="ARBA00022630"/>
    </source>
</evidence>
<evidence type="ECO:0000259" key="9">
    <source>
        <dbReference type="Pfam" id="PF02771"/>
    </source>
</evidence>
<dbReference type="InterPro" id="IPR009100">
    <property type="entry name" value="AcylCoA_DH/oxidase_NM_dom_sf"/>
</dbReference>